<accession>B4KM60</accession>
<feature type="transmembrane region" description="Helical" evidence="6">
    <location>
        <begin position="302"/>
        <end position="325"/>
    </location>
</feature>
<feature type="transmembrane region" description="Helical" evidence="6">
    <location>
        <begin position="216"/>
        <end position="234"/>
    </location>
</feature>
<dbReference type="PROSITE" id="PS00217">
    <property type="entry name" value="SUGAR_TRANSPORT_2"/>
    <property type="match status" value="2"/>
</dbReference>
<dbReference type="SMR" id="B4KM60"/>
<feature type="domain" description="Major facilitator superfamily (MFS) profile" evidence="7">
    <location>
        <begin position="532"/>
        <end position="974"/>
    </location>
</feature>
<evidence type="ECO:0000259" key="7">
    <source>
        <dbReference type="PROSITE" id="PS50850"/>
    </source>
</evidence>
<dbReference type="InterPro" id="IPR005829">
    <property type="entry name" value="Sugar_transporter_CS"/>
</dbReference>
<dbReference type="PROSITE" id="PS50850">
    <property type="entry name" value="MFS"/>
    <property type="match status" value="2"/>
</dbReference>
<dbReference type="InterPro" id="IPR003663">
    <property type="entry name" value="Sugar/inositol_transpt"/>
</dbReference>
<feature type="transmembrane region" description="Helical" evidence="6">
    <location>
        <begin position="186"/>
        <end position="204"/>
    </location>
</feature>
<dbReference type="OrthoDB" id="4540492at2759"/>
<dbReference type="Gene3D" id="1.20.1250.20">
    <property type="entry name" value="MFS general substrate transporter like domains"/>
    <property type="match status" value="2"/>
</dbReference>
<feature type="transmembrane region" description="Helical" evidence="6">
    <location>
        <begin position="93"/>
        <end position="113"/>
    </location>
</feature>
<dbReference type="InterPro" id="IPR005828">
    <property type="entry name" value="MFS_sugar_transport-like"/>
</dbReference>
<feature type="transmembrane region" description="Helical" evidence="6">
    <location>
        <begin position="611"/>
        <end position="634"/>
    </location>
</feature>
<feature type="transmembrane region" description="Helical" evidence="6">
    <location>
        <begin position="462"/>
        <end position="483"/>
    </location>
</feature>
<evidence type="ECO:0000256" key="6">
    <source>
        <dbReference type="SAM" id="Phobius"/>
    </source>
</evidence>
<evidence type="ECO:0000313" key="9">
    <source>
        <dbReference type="Proteomes" id="UP000009192"/>
    </source>
</evidence>
<feature type="transmembrane region" description="Helical" evidence="6">
    <location>
        <begin position="436"/>
        <end position="456"/>
    </location>
</feature>
<dbReference type="InterPro" id="IPR045263">
    <property type="entry name" value="GLUT"/>
</dbReference>
<dbReference type="eggNOG" id="KOG0569">
    <property type="taxonomic scope" value="Eukaryota"/>
</dbReference>
<keyword evidence="3 6" id="KW-1133">Transmembrane helix</keyword>
<evidence type="ECO:0000256" key="2">
    <source>
        <dbReference type="ARBA" id="ARBA00022692"/>
    </source>
</evidence>
<evidence type="ECO:0000256" key="4">
    <source>
        <dbReference type="ARBA" id="ARBA00023136"/>
    </source>
</evidence>
<name>B4KM60_DROMO</name>
<keyword evidence="2 6" id="KW-0812">Transmembrane</keyword>
<feature type="transmembrane region" description="Helical" evidence="6">
    <location>
        <begin position="640"/>
        <end position="660"/>
    </location>
</feature>
<feature type="transmembrane region" description="Helical" evidence="6">
    <location>
        <begin position="155"/>
        <end position="174"/>
    </location>
</feature>
<evidence type="ECO:0000313" key="8">
    <source>
        <dbReference type="EMBL" id="EDW08724.2"/>
    </source>
</evidence>
<organism evidence="8 9">
    <name type="scientific">Drosophila mojavensis</name>
    <name type="common">Fruit fly</name>
    <dbReference type="NCBI Taxonomy" id="7230"/>
    <lineage>
        <taxon>Eukaryota</taxon>
        <taxon>Metazoa</taxon>
        <taxon>Ecdysozoa</taxon>
        <taxon>Arthropoda</taxon>
        <taxon>Hexapoda</taxon>
        <taxon>Insecta</taxon>
        <taxon>Pterygota</taxon>
        <taxon>Neoptera</taxon>
        <taxon>Endopterygota</taxon>
        <taxon>Diptera</taxon>
        <taxon>Brachycera</taxon>
        <taxon>Muscomorpha</taxon>
        <taxon>Ephydroidea</taxon>
        <taxon>Drosophilidae</taxon>
        <taxon>Drosophila</taxon>
    </lineage>
</organism>
<dbReference type="Pfam" id="PF00083">
    <property type="entry name" value="Sugar_tr"/>
    <property type="match status" value="2"/>
</dbReference>
<dbReference type="HOGENOM" id="CLU_001265_30_11_1"/>
<feature type="transmembrane region" description="Helical" evidence="6">
    <location>
        <begin position="702"/>
        <end position="721"/>
    </location>
</feature>
<comment type="subcellular location">
    <subcellularLocation>
        <location evidence="1">Membrane</location>
        <topology evidence="1">Multi-pass membrane protein</topology>
    </subcellularLocation>
</comment>
<dbReference type="PANTHER" id="PTHR23503:SF127">
    <property type="entry name" value="FI08437P-RELATED"/>
    <property type="match status" value="1"/>
</dbReference>
<dbReference type="AlphaFoldDB" id="B4KM60"/>
<evidence type="ECO:0000256" key="3">
    <source>
        <dbReference type="ARBA" id="ARBA00022989"/>
    </source>
</evidence>
<dbReference type="PRINTS" id="PR00171">
    <property type="entry name" value="SUGRTRNSPORT"/>
</dbReference>
<dbReference type="CDD" id="cd17357">
    <property type="entry name" value="MFS_GLUT_Class1_2_like"/>
    <property type="match status" value="1"/>
</dbReference>
<feature type="transmembrane region" description="Helical" evidence="6">
    <location>
        <begin position="581"/>
        <end position="604"/>
    </location>
</feature>
<keyword evidence="9" id="KW-1185">Reference proteome</keyword>
<dbReference type="KEGG" id="dmo:Dmoj_GI19401"/>
<dbReference type="GO" id="GO:0015149">
    <property type="term" value="F:hexose transmembrane transporter activity"/>
    <property type="evidence" value="ECO:0007669"/>
    <property type="project" value="TreeGrafter"/>
</dbReference>
<feature type="transmembrane region" description="Helical" evidence="6">
    <location>
        <begin position="369"/>
        <end position="392"/>
    </location>
</feature>
<sequence>MEASCRMDKLHEGDSLTFRNAAQMGGDSAKSLEQPKWSWTLKLAVYGTSLGATLPVGYCTGVVNSPAVHMRAWCQETLLARYNLQLSADALELLWATVVSLFLVGGAVGSMTGASIANRFGRRPAAFICGLLLGLGAICFYACRPLRSVELLCLGRLLVGLAAGLVIACMPMYHSELAALQQRSKLAPLCGLGLTVGVVVAQVFSLQTVLGGPEHWHLALALYGIFVLVCYAPFRCYPESPKWLYIVKGRKVEAAQQLQLLRGYARDSEALQAELRDMEEEARVKSTPSSYAQVLSNPQLRLPLAIVFIYLGGQQLSGINAIFYYSVSIFRRAGLSSQQAEFANLGAGCTNLAAAMLGPILMERFNRRPLMLFSSFFCCVFLFLFAMLLQFIDLYSWFALACIVCIFLYIVVFQFGLGPLPFFIGAELFEVAPRSAAMSLGSVVYWLCNLIIGMAFPTLQSAWGALVFLPCSLTCLLVFMFTLRYVPETRGRDPSEVAPLVADGFKSKRPRCRLTIAMEQKAKWTPLVVWSTVGSTMGAAVPCGYCMAIINNPAVHMRAWCAETLLLRYQLVLTPRQLETLWALIVSIYLIGGILGSACAGWAANRFGRRGCFLLSGSLLLLAALGFVSCRWLQSVELLLLSRFIVGFGAGLITTGVPMYHTEIAATSQRGALGSACSVGYSSGVVVAQICSMESLLGSEDHWHLALSFYVVFMAICYAPYRFYAESPKWLFIVKRRQEEALQMLERLRGGDSGLDLELQSMEQEAASKYSTRSLGDVLTDPKLLMPLILFCSYQAGQQLTGCSAIFYYSVFIFRSSGSSASVAELLSLCAGNVNLATALLGPWLMARFNRRTLMLISTSCCALLMFGFCLCAEFGHLLPWLIYGTVACLFLYLIAFQLALGPMPPFIGSELFEVSSRSVANSLGNQVGWSCNFIVGFLFPVMHSLIGSWIFLCFSIFGWLLFLLTKFYLPETRGVEVSVVAKLTSHGFRSKVL</sequence>
<dbReference type="PANTHER" id="PTHR23503">
    <property type="entry name" value="SOLUTE CARRIER FAMILY 2"/>
    <property type="match status" value="1"/>
</dbReference>
<feature type="domain" description="Major facilitator superfamily (MFS) profile" evidence="7">
    <location>
        <begin position="45"/>
        <end position="490"/>
    </location>
</feature>
<dbReference type="InterPro" id="IPR020846">
    <property type="entry name" value="MFS_dom"/>
</dbReference>
<dbReference type="InterPro" id="IPR036259">
    <property type="entry name" value="MFS_trans_sf"/>
</dbReference>
<feature type="transmembrane region" description="Helical" evidence="6">
    <location>
        <begin position="527"/>
        <end position="550"/>
    </location>
</feature>
<dbReference type="GO" id="GO:0016020">
    <property type="term" value="C:membrane"/>
    <property type="evidence" value="ECO:0007669"/>
    <property type="project" value="UniProtKB-SubCell"/>
</dbReference>
<keyword evidence="5" id="KW-0325">Glycoprotein</keyword>
<protein>
    <recommendedName>
        <fullName evidence="7">Major facilitator superfamily (MFS) profile domain-containing protein</fullName>
    </recommendedName>
</protein>
<evidence type="ECO:0000256" key="5">
    <source>
        <dbReference type="ARBA" id="ARBA00023180"/>
    </source>
</evidence>
<feature type="transmembrane region" description="Helical" evidence="6">
    <location>
        <begin position="946"/>
        <end position="965"/>
    </location>
</feature>
<proteinExistence type="predicted"/>
<feature type="transmembrane region" description="Helical" evidence="6">
    <location>
        <begin position="854"/>
        <end position="876"/>
    </location>
</feature>
<gene>
    <name evidence="8" type="primary">Dmoj\GI19401</name>
    <name evidence="8" type="ORF">Dmoj_GI19401</name>
</gene>
<feature type="transmembrane region" description="Helical" evidence="6">
    <location>
        <begin position="398"/>
        <end position="424"/>
    </location>
</feature>
<keyword evidence="4 6" id="KW-0472">Membrane</keyword>
<reference evidence="8 9" key="1">
    <citation type="journal article" date="2007" name="Nature">
        <title>Evolution of genes and genomes on the Drosophila phylogeny.</title>
        <authorList>
            <consortium name="Drosophila 12 Genomes Consortium"/>
            <person name="Clark A.G."/>
            <person name="Eisen M.B."/>
            <person name="Smith D.R."/>
            <person name="Bergman C.M."/>
            <person name="Oliver B."/>
            <person name="Markow T.A."/>
            <person name="Kaufman T.C."/>
            <person name="Kellis M."/>
            <person name="Gelbart W."/>
            <person name="Iyer V.N."/>
            <person name="Pollard D.A."/>
            <person name="Sackton T.B."/>
            <person name="Larracuente A.M."/>
            <person name="Singh N.D."/>
            <person name="Abad J.P."/>
            <person name="Abt D.N."/>
            <person name="Adryan B."/>
            <person name="Aguade M."/>
            <person name="Akashi H."/>
            <person name="Anderson W.W."/>
            <person name="Aquadro C.F."/>
            <person name="Ardell D.H."/>
            <person name="Arguello R."/>
            <person name="Artieri C.G."/>
            <person name="Barbash D.A."/>
            <person name="Barker D."/>
            <person name="Barsanti P."/>
            <person name="Batterham P."/>
            <person name="Batzoglou S."/>
            <person name="Begun D."/>
            <person name="Bhutkar A."/>
            <person name="Blanco E."/>
            <person name="Bosak S.A."/>
            <person name="Bradley R.K."/>
            <person name="Brand A.D."/>
            <person name="Brent M.R."/>
            <person name="Brooks A.N."/>
            <person name="Brown R.H."/>
            <person name="Butlin R.K."/>
            <person name="Caggese C."/>
            <person name="Calvi B.R."/>
            <person name="Bernardo de Carvalho A."/>
            <person name="Caspi A."/>
            <person name="Castrezana S."/>
            <person name="Celniker S.E."/>
            <person name="Chang J.L."/>
            <person name="Chapple C."/>
            <person name="Chatterji S."/>
            <person name="Chinwalla A."/>
            <person name="Civetta A."/>
            <person name="Clifton S.W."/>
            <person name="Comeron J.M."/>
            <person name="Costello J.C."/>
            <person name="Coyne J.A."/>
            <person name="Daub J."/>
            <person name="David R.G."/>
            <person name="Delcher A.L."/>
            <person name="Delehaunty K."/>
            <person name="Do C.B."/>
            <person name="Ebling H."/>
            <person name="Edwards K."/>
            <person name="Eickbush T."/>
            <person name="Evans J.D."/>
            <person name="Filipski A."/>
            <person name="Findeiss S."/>
            <person name="Freyhult E."/>
            <person name="Fulton L."/>
            <person name="Fulton R."/>
            <person name="Garcia A.C."/>
            <person name="Gardiner A."/>
            <person name="Garfield D.A."/>
            <person name="Garvin B.E."/>
            <person name="Gibson G."/>
            <person name="Gilbert D."/>
            <person name="Gnerre S."/>
            <person name="Godfrey J."/>
            <person name="Good R."/>
            <person name="Gotea V."/>
            <person name="Gravely B."/>
            <person name="Greenberg A.J."/>
            <person name="Griffiths-Jones S."/>
            <person name="Gross S."/>
            <person name="Guigo R."/>
            <person name="Gustafson E.A."/>
            <person name="Haerty W."/>
            <person name="Hahn M.W."/>
            <person name="Halligan D.L."/>
            <person name="Halpern A.L."/>
            <person name="Halter G.M."/>
            <person name="Han M.V."/>
            <person name="Heger A."/>
            <person name="Hillier L."/>
            <person name="Hinrichs A.S."/>
            <person name="Holmes I."/>
            <person name="Hoskins R.A."/>
            <person name="Hubisz M.J."/>
            <person name="Hultmark D."/>
            <person name="Huntley M.A."/>
            <person name="Jaffe D.B."/>
            <person name="Jagadeeshan S."/>
            <person name="Jeck W.R."/>
            <person name="Johnson J."/>
            <person name="Jones C.D."/>
            <person name="Jordan W.C."/>
            <person name="Karpen G.H."/>
            <person name="Kataoka E."/>
            <person name="Keightley P.D."/>
            <person name="Kheradpour P."/>
            <person name="Kirkness E.F."/>
            <person name="Koerich L.B."/>
            <person name="Kristiansen K."/>
            <person name="Kudrna D."/>
            <person name="Kulathinal R.J."/>
            <person name="Kumar S."/>
            <person name="Kwok R."/>
            <person name="Lander E."/>
            <person name="Langley C.H."/>
            <person name="Lapoint R."/>
            <person name="Lazzaro B.P."/>
            <person name="Lee S.J."/>
            <person name="Levesque L."/>
            <person name="Li R."/>
            <person name="Lin C.F."/>
            <person name="Lin M.F."/>
            <person name="Lindblad-Toh K."/>
            <person name="Llopart A."/>
            <person name="Long M."/>
            <person name="Low L."/>
            <person name="Lozovsky E."/>
            <person name="Lu J."/>
            <person name="Luo M."/>
            <person name="Machado C.A."/>
            <person name="Makalowski W."/>
            <person name="Marzo M."/>
            <person name="Matsuda M."/>
            <person name="Matzkin L."/>
            <person name="McAllister B."/>
            <person name="McBride C.S."/>
            <person name="McKernan B."/>
            <person name="McKernan K."/>
            <person name="Mendez-Lago M."/>
            <person name="Minx P."/>
            <person name="Mollenhauer M.U."/>
            <person name="Montooth K."/>
            <person name="Mount S.M."/>
            <person name="Mu X."/>
            <person name="Myers E."/>
            <person name="Negre B."/>
            <person name="Newfeld S."/>
            <person name="Nielsen R."/>
            <person name="Noor M.A."/>
            <person name="O'Grady P."/>
            <person name="Pachter L."/>
            <person name="Papaceit M."/>
            <person name="Parisi M.J."/>
            <person name="Parisi M."/>
            <person name="Parts L."/>
            <person name="Pedersen J.S."/>
            <person name="Pesole G."/>
            <person name="Phillippy A.M."/>
            <person name="Ponting C.P."/>
            <person name="Pop M."/>
            <person name="Porcelli D."/>
            <person name="Powell J.R."/>
            <person name="Prohaska S."/>
            <person name="Pruitt K."/>
            <person name="Puig M."/>
            <person name="Quesneville H."/>
            <person name="Ram K.R."/>
            <person name="Rand D."/>
            <person name="Rasmussen M.D."/>
            <person name="Reed L.K."/>
            <person name="Reenan R."/>
            <person name="Reily A."/>
            <person name="Remington K.A."/>
            <person name="Rieger T.T."/>
            <person name="Ritchie M.G."/>
            <person name="Robin C."/>
            <person name="Rogers Y.H."/>
            <person name="Rohde C."/>
            <person name="Rozas J."/>
            <person name="Rubenfield M.J."/>
            <person name="Ruiz A."/>
            <person name="Russo S."/>
            <person name="Salzberg S.L."/>
            <person name="Sanchez-Gracia A."/>
            <person name="Saranga D.J."/>
            <person name="Sato H."/>
            <person name="Schaeffer S.W."/>
            <person name="Schatz M.C."/>
            <person name="Schlenke T."/>
            <person name="Schwartz R."/>
            <person name="Segarra C."/>
            <person name="Singh R.S."/>
            <person name="Sirot L."/>
            <person name="Sirota M."/>
            <person name="Sisneros N.B."/>
            <person name="Smith C.D."/>
            <person name="Smith T.F."/>
            <person name="Spieth J."/>
            <person name="Stage D.E."/>
            <person name="Stark A."/>
            <person name="Stephan W."/>
            <person name="Strausberg R.L."/>
            <person name="Strempel S."/>
            <person name="Sturgill D."/>
            <person name="Sutton G."/>
            <person name="Sutton G.G."/>
            <person name="Tao W."/>
            <person name="Teichmann S."/>
            <person name="Tobari Y.N."/>
            <person name="Tomimura Y."/>
            <person name="Tsolas J.M."/>
            <person name="Valente V.L."/>
            <person name="Venter E."/>
            <person name="Venter J.C."/>
            <person name="Vicario S."/>
            <person name="Vieira F.G."/>
            <person name="Vilella A.J."/>
            <person name="Villasante A."/>
            <person name="Walenz B."/>
            <person name="Wang J."/>
            <person name="Wasserman M."/>
            <person name="Watts T."/>
            <person name="Wilson D."/>
            <person name="Wilson R.K."/>
            <person name="Wing R.A."/>
            <person name="Wolfner M.F."/>
            <person name="Wong A."/>
            <person name="Wong G.K."/>
            <person name="Wu C.I."/>
            <person name="Wu G."/>
            <person name="Yamamoto D."/>
            <person name="Yang H.P."/>
            <person name="Yang S.P."/>
            <person name="Yorke J.A."/>
            <person name="Yoshida K."/>
            <person name="Zdobnov E."/>
            <person name="Zhang P."/>
            <person name="Zhang Y."/>
            <person name="Zimin A.V."/>
            <person name="Baldwin J."/>
            <person name="Abdouelleil A."/>
            <person name="Abdulkadir J."/>
            <person name="Abebe A."/>
            <person name="Abera B."/>
            <person name="Abreu J."/>
            <person name="Acer S.C."/>
            <person name="Aftuck L."/>
            <person name="Alexander A."/>
            <person name="An P."/>
            <person name="Anderson E."/>
            <person name="Anderson S."/>
            <person name="Arachi H."/>
            <person name="Azer M."/>
            <person name="Bachantsang P."/>
            <person name="Barry A."/>
            <person name="Bayul T."/>
            <person name="Berlin A."/>
            <person name="Bessette D."/>
            <person name="Bloom T."/>
            <person name="Blye J."/>
            <person name="Boguslavskiy L."/>
            <person name="Bonnet C."/>
            <person name="Boukhgalter B."/>
            <person name="Bourzgui I."/>
            <person name="Brown A."/>
            <person name="Cahill P."/>
            <person name="Channer S."/>
            <person name="Cheshatsang Y."/>
            <person name="Chuda L."/>
            <person name="Citroen M."/>
            <person name="Collymore A."/>
            <person name="Cooke P."/>
            <person name="Costello M."/>
            <person name="D'Aco K."/>
            <person name="Daza R."/>
            <person name="De Haan G."/>
            <person name="DeGray S."/>
            <person name="DeMaso C."/>
            <person name="Dhargay N."/>
            <person name="Dooley K."/>
            <person name="Dooley E."/>
            <person name="Doricent M."/>
            <person name="Dorje P."/>
            <person name="Dorjee K."/>
            <person name="Dupes A."/>
            <person name="Elong R."/>
            <person name="Falk J."/>
            <person name="Farina A."/>
            <person name="Faro S."/>
            <person name="Ferguson D."/>
            <person name="Fisher S."/>
            <person name="Foley C.D."/>
            <person name="Franke A."/>
            <person name="Friedrich D."/>
            <person name="Gadbois L."/>
            <person name="Gearin G."/>
            <person name="Gearin C.R."/>
            <person name="Giannoukos G."/>
            <person name="Goode T."/>
            <person name="Graham J."/>
            <person name="Grandbois E."/>
            <person name="Grewal S."/>
            <person name="Gyaltsen K."/>
            <person name="Hafez N."/>
            <person name="Hagos B."/>
            <person name="Hall J."/>
            <person name="Henson C."/>
            <person name="Hollinger A."/>
            <person name="Honan T."/>
            <person name="Huard M.D."/>
            <person name="Hughes L."/>
            <person name="Hurhula B."/>
            <person name="Husby M.E."/>
            <person name="Kamat A."/>
            <person name="Kanga B."/>
            <person name="Kashin S."/>
            <person name="Khazanovich D."/>
            <person name="Kisner P."/>
            <person name="Lance K."/>
            <person name="Lara M."/>
            <person name="Lee W."/>
            <person name="Lennon N."/>
            <person name="Letendre F."/>
            <person name="LeVine R."/>
            <person name="Lipovsky A."/>
            <person name="Liu X."/>
            <person name="Liu J."/>
            <person name="Liu S."/>
            <person name="Lokyitsang T."/>
            <person name="Lokyitsang Y."/>
            <person name="Lubonja R."/>
            <person name="Lui A."/>
            <person name="MacDonald P."/>
            <person name="Magnisalis V."/>
            <person name="Maru K."/>
            <person name="Matthews C."/>
            <person name="McCusker W."/>
            <person name="McDonough S."/>
            <person name="Mehta T."/>
            <person name="Meldrim J."/>
            <person name="Meneus L."/>
            <person name="Mihai O."/>
            <person name="Mihalev A."/>
            <person name="Mihova T."/>
            <person name="Mittelman R."/>
            <person name="Mlenga V."/>
            <person name="Montmayeur A."/>
            <person name="Mulrain L."/>
            <person name="Navidi A."/>
            <person name="Naylor J."/>
            <person name="Negash T."/>
            <person name="Nguyen T."/>
            <person name="Nguyen N."/>
            <person name="Nicol R."/>
            <person name="Norbu C."/>
            <person name="Norbu N."/>
            <person name="Novod N."/>
            <person name="O'Neill B."/>
            <person name="Osman S."/>
            <person name="Markiewicz E."/>
            <person name="Oyono O.L."/>
            <person name="Patti C."/>
            <person name="Phunkhang P."/>
            <person name="Pierre F."/>
            <person name="Priest M."/>
            <person name="Raghuraman S."/>
            <person name="Rege F."/>
            <person name="Reyes R."/>
            <person name="Rise C."/>
            <person name="Rogov P."/>
            <person name="Ross K."/>
            <person name="Ryan E."/>
            <person name="Settipalli S."/>
            <person name="Shea T."/>
            <person name="Sherpa N."/>
            <person name="Shi L."/>
            <person name="Shih D."/>
            <person name="Sparrow T."/>
            <person name="Spaulding J."/>
            <person name="Stalker J."/>
            <person name="Stange-Thomann N."/>
            <person name="Stavropoulos S."/>
            <person name="Stone C."/>
            <person name="Strader C."/>
            <person name="Tesfaye S."/>
            <person name="Thomson T."/>
            <person name="Thoulutsang Y."/>
            <person name="Thoulutsang D."/>
            <person name="Topham K."/>
            <person name="Topping I."/>
            <person name="Tsamla T."/>
            <person name="Vassiliev H."/>
            <person name="Vo A."/>
            <person name="Wangchuk T."/>
            <person name="Wangdi T."/>
            <person name="Weiand M."/>
            <person name="Wilkinson J."/>
            <person name="Wilson A."/>
            <person name="Yadav S."/>
            <person name="Young G."/>
            <person name="Yu Q."/>
            <person name="Zembek L."/>
            <person name="Zhong D."/>
            <person name="Zimmer A."/>
            <person name="Zwirko Z."/>
            <person name="Jaffe D.B."/>
            <person name="Alvarez P."/>
            <person name="Brockman W."/>
            <person name="Butler J."/>
            <person name="Chin C."/>
            <person name="Gnerre S."/>
            <person name="Grabherr M."/>
            <person name="Kleber M."/>
            <person name="Mauceli E."/>
            <person name="MacCallum I."/>
        </authorList>
    </citation>
    <scope>NUCLEOTIDE SEQUENCE [LARGE SCALE GENOMIC DNA]</scope>
    <source>
        <strain evidence="9">Tucson 15081-1352.22</strain>
    </source>
</reference>
<feature type="transmembrane region" description="Helical" evidence="6">
    <location>
        <begin position="125"/>
        <end position="143"/>
    </location>
</feature>
<feature type="transmembrane region" description="Helical" evidence="6">
    <location>
        <begin position="672"/>
        <end position="690"/>
    </location>
</feature>
<dbReference type="EMBL" id="CH933808">
    <property type="protein sequence ID" value="EDW08724.2"/>
    <property type="molecule type" value="Genomic_DNA"/>
</dbReference>
<evidence type="ECO:0000256" key="1">
    <source>
        <dbReference type="ARBA" id="ARBA00004141"/>
    </source>
</evidence>
<feature type="transmembrane region" description="Helical" evidence="6">
    <location>
        <begin position="882"/>
        <end position="902"/>
    </location>
</feature>
<feature type="transmembrane region" description="Helical" evidence="6">
    <location>
        <begin position="826"/>
        <end position="847"/>
    </location>
</feature>
<dbReference type="Proteomes" id="UP000009192">
    <property type="component" value="Unassembled WGS sequence"/>
</dbReference>
<dbReference type="InParanoid" id="B4KM60"/>
<dbReference type="NCBIfam" id="TIGR00879">
    <property type="entry name" value="SP"/>
    <property type="match status" value="1"/>
</dbReference>
<dbReference type="SUPFAM" id="SSF103473">
    <property type="entry name" value="MFS general substrate transporter"/>
    <property type="match status" value="2"/>
</dbReference>